<gene>
    <name evidence="1" type="ORF">LCGC14_1139180</name>
</gene>
<organism evidence="1">
    <name type="scientific">marine sediment metagenome</name>
    <dbReference type="NCBI Taxonomy" id="412755"/>
    <lineage>
        <taxon>unclassified sequences</taxon>
        <taxon>metagenomes</taxon>
        <taxon>ecological metagenomes</taxon>
    </lineage>
</organism>
<evidence type="ECO:0008006" key="2">
    <source>
        <dbReference type="Google" id="ProtNLM"/>
    </source>
</evidence>
<accession>A0A0F9LYU2</accession>
<sequence length="499" mass="58029">MVDIFVDKTQLENLKKKYAAYDPKKIDKWVESHCERFNTMNLEQREVFGFEKGNKFIFNEKIKDGLIFYDTSIKNPTPEEASKNNTGEVFKKVKTGKLSKSIFNRVCSVIKRYIDTTPENIEILSLWLIGTYFHKDFETFPLLQLYAQKRSGKTRTLKLLSNLAFGSDGSVSTSPTETHLFRHKEGALFFDEMENISSKERGAFRETLNAIYKKGNKIIRYKETKIDGTKEYIEDAFYPYYPLALANIRGLNDVLEDRAVQVILRRSNKKVTKLVEDFKTNKEIIQLKEELSQLEATIPKDFFTDWNNFVEEKKIKDENLKPLFEKISSSGIFGRFLEIFFPLFIIADLCGVVDIFLKTADNYIKKKEEDELVDDYDERLKQFIFKEYINENGFVGISSILNRFKQDFESPEEWINSKWLGRALKRLDLVKQKRNYNGKVQVILNNNSTYSTNTTNTTNSTNSTKKVGLVDFVGFIGDVDKEKTDKNKFGGNVEVEKIK</sequence>
<comment type="caution">
    <text evidence="1">The sequence shown here is derived from an EMBL/GenBank/DDBJ whole genome shotgun (WGS) entry which is preliminary data.</text>
</comment>
<reference evidence="1" key="1">
    <citation type="journal article" date="2015" name="Nature">
        <title>Complex archaea that bridge the gap between prokaryotes and eukaryotes.</title>
        <authorList>
            <person name="Spang A."/>
            <person name="Saw J.H."/>
            <person name="Jorgensen S.L."/>
            <person name="Zaremba-Niedzwiedzka K."/>
            <person name="Martijn J."/>
            <person name="Lind A.E."/>
            <person name="van Eijk R."/>
            <person name="Schleper C."/>
            <person name="Guy L."/>
            <person name="Ettema T.J."/>
        </authorList>
    </citation>
    <scope>NUCLEOTIDE SEQUENCE</scope>
</reference>
<dbReference type="AlphaFoldDB" id="A0A0F9LYU2"/>
<protein>
    <recommendedName>
        <fullName evidence="2">DUF3631 domain-containing protein</fullName>
    </recommendedName>
</protein>
<proteinExistence type="predicted"/>
<name>A0A0F9LYU2_9ZZZZ</name>
<dbReference type="EMBL" id="LAZR01005393">
    <property type="protein sequence ID" value="KKN00295.1"/>
    <property type="molecule type" value="Genomic_DNA"/>
</dbReference>
<evidence type="ECO:0000313" key="1">
    <source>
        <dbReference type="EMBL" id="KKN00295.1"/>
    </source>
</evidence>